<dbReference type="EMBL" id="CP011801">
    <property type="protein sequence ID" value="ALA59111.1"/>
    <property type="molecule type" value="Genomic_DNA"/>
</dbReference>
<evidence type="ECO:0000313" key="1">
    <source>
        <dbReference type="EMBL" id="ALA59111.1"/>
    </source>
</evidence>
<dbReference type="Proteomes" id="UP000069205">
    <property type="component" value="Chromosome"/>
</dbReference>
<dbReference type="OrthoDB" id="9798172at2"/>
<proteinExistence type="predicted"/>
<name>A0A0K2GDT2_NITMO</name>
<sequence>MESVIPPDVGRFILERIDSIAQLEAVLLLRSSPDTWWACKQVAERLYITEESCRPVLEGLCAQGLLVKSKQAVYRYRPETGDLREMVDRLAYYYTKHLVPVSNLVHAKARTRIEGFARAFKLSSEE</sequence>
<dbReference type="STRING" id="42253.NITMOv2_2700"/>
<organism evidence="1 2">
    <name type="scientific">Nitrospira moscoviensis</name>
    <dbReference type="NCBI Taxonomy" id="42253"/>
    <lineage>
        <taxon>Bacteria</taxon>
        <taxon>Pseudomonadati</taxon>
        <taxon>Nitrospirota</taxon>
        <taxon>Nitrospiria</taxon>
        <taxon>Nitrospirales</taxon>
        <taxon>Nitrospiraceae</taxon>
        <taxon>Nitrospira</taxon>
    </lineage>
</organism>
<accession>A0A0K2GDT2</accession>
<protein>
    <submittedName>
        <fullName evidence="1">Uncharacterized protein</fullName>
    </submittedName>
</protein>
<dbReference type="AlphaFoldDB" id="A0A0K2GDT2"/>
<keyword evidence="2" id="KW-1185">Reference proteome</keyword>
<dbReference type="RefSeq" id="WP_053380187.1">
    <property type="nucleotide sequence ID" value="NZ_CP011801.1"/>
</dbReference>
<dbReference type="KEGG" id="nmv:NITMOv2_2700"/>
<reference evidence="1 2" key="1">
    <citation type="journal article" date="2015" name="Proc. Natl. Acad. Sci. U.S.A.">
        <title>Expanded metabolic versatility of ubiquitous nitrite-oxidizing bacteria from the genus Nitrospira.</title>
        <authorList>
            <person name="Koch H."/>
            <person name="Lucker S."/>
            <person name="Albertsen M."/>
            <person name="Kitzinger K."/>
            <person name="Herbold C."/>
            <person name="Spieck E."/>
            <person name="Nielsen P.H."/>
            <person name="Wagner M."/>
            <person name="Daims H."/>
        </authorList>
    </citation>
    <scope>NUCLEOTIDE SEQUENCE [LARGE SCALE GENOMIC DNA]</scope>
    <source>
        <strain evidence="1 2">NSP M-1</strain>
    </source>
</reference>
<evidence type="ECO:0000313" key="2">
    <source>
        <dbReference type="Proteomes" id="UP000069205"/>
    </source>
</evidence>
<dbReference type="PATRIC" id="fig|42253.5.peg.2671"/>
<gene>
    <name evidence="1" type="ORF">NITMOv2_2700</name>
</gene>